<keyword evidence="3" id="KW-1185">Reference proteome</keyword>
<gene>
    <name evidence="2" type="ORF">GBA65_05985</name>
</gene>
<sequence length="344" mass="37826">MGAQPLNCVWLDTREKRTDRVVLTANTDHWNKERGPRLEKVVYRNDIDPAEALDLVCDTEGEIDLVSEVSAADAEKVKNSEFARLEVIDAMRVLLGLINRGAEDAPLHDVRVRRALNMAVDRARLVAEGFGGYAYESAGIIPSYAGGYAGLEPYPHDPDAAKKLLREAGWPEGRALKLATTTATEPVAGMLAEGMGESLGIGVDVIVVPDEDLLAAQHALVEKVMPLPFDVLLHAWFDLSADAPPAFMHGFLYGEGGAFRTGPPVAEFDGLLNRFVREIDADKQRELSAEIDRFVYDEALSLFLVFPQALYAVNRNVNFVAHATTLELAETEVTEEHWSRRNGS</sequence>
<organism evidence="2 3">
    <name type="scientific">Rubrobacter marinus</name>
    <dbReference type="NCBI Taxonomy" id="2653852"/>
    <lineage>
        <taxon>Bacteria</taxon>
        <taxon>Bacillati</taxon>
        <taxon>Actinomycetota</taxon>
        <taxon>Rubrobacteria</taxon>
        <taxon>Rubrobacterales</taxon>
        <taxon>Rubrobacteraceae</taxon>
        <taxon>Rubrobacter</taxon>
    </lineage>
</organism>
<dbReference type="Gene3D" id="3.10.105.10">
    <property type="entry name" value="Dipeptide-binding Protein, Domain 3"/>
    <property type="match status" value="1"/>
</dbReference>
<proteinExistence type="predicted"/>
<dbReference type="InterPro" id="IPR000914">
    <property type="entry name" value="SBP_5_dom"/>
</dbReference>
<feature type="domain" description="Solute-binding protein family 5" evidence="1">
    <location>
        <begin position="16"/>
        <end position="255"/>
    </location>
</feature>
<dbReference type="CDD" id="cd00995">
    <property type="entry name" value="PBP2_NikA_DppA_OppA_like"/>
    <property type="match status" value="1"/>
</dbReference>
<dbReference type="Proteomes" id="UP000502706">
    <property type="component" value="Chromosome"/>
</dbReference>
<name>A0A6G8PVA2_9ACTN</name>
<evidence type="ECO:0000313" key="2">
    <source>
        <dbReference type="EMBL" id="QIN78130.1"/>
    </source>
</evidence>
<dbReference type="PANTHER" id="PTHR30290">
    <property type="entry name" value="PERIPLASMIC BINDING COMPONENT OF ABC TRANSPORTER"/>
    <property type="match status" value="1"/>
</dbReference>
<dbReference type="EMBL" id="CP045121">
    <property type="protein sequence ID" value="QIN78130.1"/>
    <property type="molecule type" value="Genomic_DNA"/>
</dbReference>
<accession>A0A6G8PVA2</accession>
<dbReference type="Gene3D" id="3.40.190.10">
    <property type="entry name" value="Periplasmic binding protein-like II"/>
    <property type="match status" value="1"/>
</dbReference>
<dbReference type="SUPFAM" id="SSF53850">
    <property type="entry name" value="Periplasmic binding protein-like II"/>
    <property type="match status" value="1"/>
</dbReference>
<dbReference type="InterPro" id="IPR039424">
    <property type="entry name" value="SBP_5"/>
</dbReference>
<dbReference type="AlphaFoldDB" id="A0A6G8PVA2"/>
<evidence type="ECO:0000259" key="1">
    <source>
        <dbReference type="Pfam" id="PF00496"/>
    </source>
</evidence>
<dbReference type="KEGG" id="rmar:GBA65_05985"/>
<reference evidence="2 3" key="1">
    <citation type="submission" date="2019-10" db="EMBL/GenBank/DDBJ databases">
        <title>Rubrobacter sp nov SCSIO 52915 isolated from a deep-sea sediment in the South China Sea.</title>
        <authorList>
            <person name="Chen R.W."/>
        </authorList>
    </citation>
    <scope>NUCLEOTIDE SEQUENCE [LARGE SCALE GENOMIC DNA]</scope>
    <source>
        <strain evidence="2 3">SCSIO 52915</strain>
    </source>
</reference>
<dbReference type="GO" id="GO:1904680">
    <property type="term" value="F:peptide transmembrane transporter activity"/>
    <property type="evidence" value="ECO:0007669"/>
    <property type="project" value="TreeGrafter"/>
</dbReference>
<evidence type="ECO:0000313" key="3">
    <source>
        <dbReference type="Proteomes" id="UP000502706"/>
    </source>
</evidence>
<protein>
    <submittedName>
        <fullName evidence="2">ABC transporter substrate-binding protein</fullName>
    </submittedName>
</protein>
<dbReference type="RefSeq" id="WP_166395806.1">
    <property type="nucleotide sequence ID" value="NZ_CP045121.1"/>
</dbReference>
<dbReference type="Pfam" id="PF00496">
    <property type="entry name" value="SBP_bac_5"/>
    <property type="match status" value="1"/>
</dbReference>
<dbReference type="GO" id="GO:0015833">
    <property type="term" value="P:peptide transport"/>
    <property type="evidence" value="ECO:0007669"/>
    <property type="project" value="TreeGrafter"/>
</dbReference>